<evidence type="ECO:0000313" key="3">
    <source>
        <dbReference type="Proteomes" id="UP001437460"/>
    </source>
</evidence>
<dbReference type="SUPFAM" id="SSF81301">
    <property type="entry name" value="Nucleotidyltransferase"/>
    <property type="match status" value="1"/>
</dbReference>
<comment type="caution">
    <text evidence="2">The sequence shown here is derived from an EMBL/GenBank/DDBJ whole genome shotgun (WGS) entry which is preliminary data.</text>
</comment>
<reference evidence="2 3" key="1">
    <citation type="submission" date="2024-03" db="EMBL/GenBank/DDBJ databases">
        <title>Human intestinal bacterial collection.</title>
        <authorList>
            <person name="Pauvert C."/>
            <person name="Hitch T.C.A."/>
            <person name="Clavel T."/>
        </authorList>
    </citation>
    <scope>NUCLEOTIDE SEQUENCE [LARGE SCALE GENOMIC DNA]</scope>
    <source>
        <strain evidence="2 3">CLA-AP-H27</strain>
    </source>
</reference>
<evidence type="ECO:0000259" key="1">
    <source>
        <dbReference type="Pfam" id="PF09005"/>
    </source>
</evidence>
<name>A0ABV1HKU3_9FIRM</name>
<feature type="domain" description="Far upstream element-binding protein C-terminal" evidence="1">
    <location>
        <begin position="136"/>
        <end position="156"/>
    </location>
</feature>
<dbReference type="Pfam" id="PF09005">
    <property type="entry name" value="FUBP_C"/>
    <property type="match status" value="1"/>
</dbReference>
<protein>
    <submittedName>
        <fullName evidence="2">DUF1897 domain-containing protein</fullName>
    </submittedName>
</protein>
<evidence type="ECO:0000313" key="2">
    <source>
        <dbReference type="EMBL" id="MEQ2562681.1"/>
    </source>
</evidence>
<organism evidence="2 3">
    <name type="scientific">Ventrimonas faecis</name>
    <dbReference type="NCBI Taxonomy" id="3133170"/>
    <lineage>
        <taxon>Bacteria</taxon>
        <taxon>Bacillati</taxon>
        <taxon>Bacillota</taxon>
        <taxon>Clostridia</taxon>
        <taxon>Lachnospirales</taxon>
        <taxon>Lachnospiraceae</taxon>
        <taxon>Ventrimonas</taxon>
    </lineage>
</organism>
<dbReference type="InterPro" id="IPR043519">
    <property type="entry name" value="NT_sf"/>
</dbReference>
<dbReference type="InterPro" id="IPR015096">
    <property type="entry name" value="FUBP_C"/>
</dbReference>
<gene>
    <name evidence="2" type="ORF">WMO41_05835</name>
</gene>
<dbReference type="EMBL" id="JBBMFJ010000009">
    <property type="protein sequence ID" value="MEQ2562681.1"/>
    <property type="molecule type" value="Genomic_DNA"/>
</dbReference>
<accession>A0ABV1HKU3</accession>
<dbReference type="Proteomes" id="UP001437460">
    <property type="component" value="Unassembled WGS sequence"/>
</dbReference>
<dbReference type="Gene3D" id="3.30.460.40">
    <property type="match status" value="1"/>
</dbReference>
<dbReference type="RefSeq" id="WP_349228952.1">
    <property type="nucleotide sequence ID" value="NZ_JBBMFJ010000009.1"/>
</dbReference>
<sequence length="158" mass="18066">MAGTQEKTQLLLRIAHRLNEAHVEWALGASMLLYFKGITSEFHDIDLMVADRDAECVRTILSEMGESCPSDSIPNPMYRTKTFMEFLIDSVEVDVMAGFAIVKDGKVYDCALRKEQIVEKMPLGEEVVPLQSPLLWCKYYRLMGRTEKAEMIEKAIER</sequence>
<keyword evidence="3" id="KW-1185">Reference proteome</keyword>
<proteinExistence type="predicted"/>